<proteinExistence type="predicted"/>
<gene>
    <name evidence="1" type="ORF">L6452_08038</name>
</gene>
<evidence type="ECO:0000313" key="1">
    <source>
        <dbReference type="EMBL" id="KAI3745636.1"/>
    </source>
</evidence>
<name>A0ACB9DGL3_ARCLA</name>
<sequence length="884" mass="101585">MEIVTLIVNPVVESLMVPVKEHLGYMISCTKYVRDMGTKMRLLEAKRLGVENHMNRNKSNNLEVPAEVDGWLEKVRKIDEKAASISDDVGSCFNIKRRHKLGWKAFQIIEEINTLIQENNMINWTDHRIPLGKVNSNKASTSTSSSHHNDFPSRERAFMEALKQLQPDQKSQMGIRFTDSVCNELAELSKNLFALEIEFFDKNALQKNMSFKKLERFKISLGCFLKDDDVQNRHSYENTLMLVTEKCELLDSRMKQLLEKTEALHLQVNDLHNLRDGLVESLHHQQSSFYNIRVLEICKCDNLRYLFTVCVANDLMKLERLTILECPVLETLVDGERGELGVIKFQALKFLSLGKLPKLMSLCNVVDAIEFPQLEELILDGLLNFTSIYPDYYKSATSSISSDISTMQSFIKKEVVIPKLKKLHISNMENLKEICPCEFGSSEEVNDSVVNLFPSNPMSLLHHLEELEVSHCGSVEVLFNVDLRCVGKNEEVGSCLRSIQVLDAENLREVWRIKGANDDDLSFNGFQAIESIEISDCKRFRNVFTPSITNFDMRALAKLTIKNYGESERDDEMVNSRQEQEINVAFRSSLIHTFHNLHNLNIENYKGAEVEVVFEIESPSSRELATTPQSNQQPLLLPYLKYLYLENMMRMSHVWKCNWNKFLIPQKQQPEGSSSSFHNLTDITLVSCKNIKYLFSPLMAKLLSNLKKIIIFDCDVFEEVVSNRDDEDEELVASTNTRTILFPHLDELILQGLPNLKRIGSGSKEISSTTPIHDQSKLPQVNDVACNKNIIPSNELLQLKNVEKIRVQLSSWVEEVFEALEGTDSNDQLQSVVVEIPKLREVELDWLINLKYIWKNNPWMLEKEEDLNSFINTKRQEGLLDDDI</sequence>
<reference evidence="1 2" key="2">
    <citation type="journal article" date="2022" name="Mol. Ecol. Resour.">
        <title>The genomes of chicory, endive, great burdock and yacon provide insights into Asteraceae paleo-polyploidization history and plant inulin production.</title>
        <authorList>
            <person name="Fan W."/>
            <person name="Wang S."/>
            <person name="Wang H."/>
            <person name="Wang A."/>
            <person name="Jiang F."/>
            <person name="Liu H."/>
            <person name="Zhao H."/>
            <person name="Xu D."/>
            <person name="Zhang Y."/>
        </authorList>
    </citation>
    <scope>NUCLEOTIDE SEQUENCE [LARGE SCALE GENOMIC DNA]</scope>
    <source>
        <strain evidence="2">cv. Niubang</strain>
    </source>
</reference>
<dbReference type="Proteomes" id="UP001055879">
    <property type="component" value="Linkage Group LG03"/>
</dbReference>
<organism evidence="1 2">
    <name type="scientific">Arctium lappa</name>
    <name type="common">Greater burdock</name>
    <name type="synonym">Lappa major</name>
    <dbReference type="NCBI Taxonomy" id="4217"/>
    <lineage>
        <taxon>Eukaryota</taxon>
        <taxon>Viridiplantae</taxon>
        <taxon>Streptophyta</taxon>
        <taxon>Embryophyta</taxon>
        <taxon>Tracheophyta</taxon>
        <taxon>Spermatophyta</taxon>
        <taxon>Magnoliopsida</taxon>
        <taxon>eudicotyledons</taxon>
        <taxon>Gunneridae</taxon>
        <taxon>Pentapetalae</taxon>
        <taxon>asterids</taxon>
        <taxon>campanulids</taxon>
        <taxon>Asterales</taxon>
        <taxon>Asteraceae</taxon>
        <taxon>Carduoideae</taxon>
        <taxon>Cardueae</taxon>
        <taxon>Arctiinae</taxon>
        <taxon>Arctium</taxon>
    </lineage>
</organism>
<protein>
    <submittedName>
        <fullName evidence="1">Uncharacterized protein</fullName>
    </submittedName>
</protein>
<evidence type="ECO:0000313" key="2">
    <source>
        <dbReference type="Proteomes" id="UP001055879"/>
    </source>
</evidence>
<dbReference type="EMBL" id="CM042049">
    <property type="protein sequence ID" value="KAI3745636.1"/>
    <property type="molecule type" value="Genomic_DNA"/>
</dbReference>
<accession>A0ACB9DGL3</accession>
<keyword evidence="2" id="KW-1185">Reference proteome</keyword>
<reference evidence="2" key="1">
    <citation type="journal article" date="2022" name="Mol. Ecol. Resour.">
        <title>The genomes of chicory, endive, great burdock and yacon provide insights into Asteraceae palaeo-polyploidization history and plant inulin production.</title>
        <authorList>
            <person name="Fan W."/>
            <person name="Wang S."/>
            <person name="Wang H."/>
            <person name="Wang A."/>
            <person name="Jiang F."/>
            <person name="Liu H."/>
            <person name="Zhao H."/>
            <person name="Xu D."/>
            <person name="Zhang Y."/>
        </authorList>
    </citation>
    <scope>NUCLEOTIDE SEQUENCE [LARGE SCALE GENOMIC DNA]</scope>
    <source>
        <strain evidence="2">cv. Niubang</strain>
    </source>
</reference>
<comment type="caution">
    <text evidence="1">The sequence shown here is derived from an EMBL/GenBank/DDBJ whole genome shotgun (WGS) entry which is preliminary data.</text>
</comment>